<dbReference type="InterPro" id="IPR039425">
    <property type="entry name" value="RNA_pol_sigma-70-like"/>
</dbReference>
<evidence type="ECO:0000256" key="4">
    <source>
        <dbReference type="ARBA" id="ARBA00023125"/>
    </source>
</evidence>
<reference evidence="9 10" key="1">
    <citation type="journal article" date="2008" name="Int. J. Syst. Evol. Microbiol.">
        <title>Description of Roseateles aquatilis sp. nov. and Roseateles terrae sp. nov., in the class Betaproteobacteria, and emended description of the genus Roseateles.</title>
        <authorList>
            <person name="Gomila M."/>
            <person name="Bowien B."/>
            <person name="Falsen E."/>
            <person name="Moore E.R."/>
            <person name="Lalucat J."/>
        </authorList>
    </citation>
    <scope>NUCLEOTIDE SEQUENCE [LARGE SCALE GENOMIC DNA]</scope>
    <source>
        <strain evidence="9 10">CCUG 48205</strain>
    </source>
</reference>
<comment type="caution">
    <text evidence="9">The sequence shown here is derived from an EMBL/GenBank/DDBJ whole genome shotgun (WGS) entry which is preliminary data.</text>
</comment>
<feature type="region of interest" description="Disordered" evidence="6">
    <location>
        <begin position="180"/>
        <end position="206"/>
    </location>
</feature>
<evidence type="ECO:0000256" key="6">
    <source>
        <dbReference type="SAM" id="MobiDB-lite"/>
    </source>
</evidence>
<dbReference type="GO" id="GO:0016987">
    <property type="term" value="F:sigma factor activity"/>
    <property type="evidence" value="ECO:0007669"/>
    <property type="project" value="UniProtKB-KW"/>
</dbReference>
<dbReference type="InterPro" id="IPR014284">
    <property type="entry name" value="RNA_pol_sigma-70_dom"/>
</dbReference>
<evidence type="ECO:0000256" key="1">
    <source>
        <dbReference type="ARBA" id="ARBA00010641"/>
    </source>
</evidence>
<keyword evidence="10" id="KW-1185">Reference proteome</keyword>
<dbReference type="InterPro" id="IPR013249">
    <property type="entry name" value="RNA_pol_sigma70_r4_t2"/>
</dbReference>
<comment type="similarity">
    <text evidence="1">Belongs to the sigma-70 factor family. ECF subfamily.</text>
</comment>
<dbReference type="EMBL" id="NIOF01000001">
    <property type="protein sequence ID" value="OWQ93570.1"/>
    <property type="molecule type" value="Genomic_DNA"/>
</dbReference>
<protein>
    <recommendedName>
        <fullName evidence="11">RNA polymerase sigma-70 region 2 domain-containing protein</fullName>
    </recommendedName>
</protein>
<sequence>MNQHREESAGTGQPRPHASTTTQGPEHPERPGLDPNPMPPTAIALVAGGGESVADDLGETVEDIGKVDTASADVPHAQQPEAGEPLEPVDPALVAYRQQLVLAHIVKIARDSRSDSSKLKRFLRRYERSPGELDDIIQDAMLEATRCADRYQARSSVETWFFGIAANVARNHVARCSKRSSQMESLDESPHMMDGESAHRPRDSSMDVSRQVAYRQLAGIVDHTLAGLSPDLRGTFDLACLQEESYRDVAEIQAIPIGTVRSRVNRVRTLLRSRLKHGFADYAT</sequence>
<evidence type="ECO:0008006" key="11">
    <source>
        <dbReference type="Google" id="ProtNLM"/>
    </source>
</evidence>
<keyword evidence="3" id="KW-0731">Sigma factor</keyword>
<evidence type="ECO:0000256" key="5">
    <source>
        <dbReference type="ARBA" id="ARBA00023163"/>
    </source>
</evidence>
<dbReference type="InterPro" id="IPR013325">
    <property type="entry name" value="RNA_pol_sigma_r2"/>
</dbReference>
<dbReference type="PANTHER" id="PTHR43133:SF8">
    <property type="entry name" value="RNA POLYMERASE SIGMA FACTOR HI_1459-RELATED"/>
    <property type="match status" value="1"/>
</dbReference>
<evidence type="ECO:0000256" key="3">
    <source>
        <dbReference type="ARBA" id="ARBA00023082"/>
    </source>
</evidence>
<feature type="domain" description="RNA polymerase sigma-70 region 2" evidence="7">
    <location>
        <begin position="117"/>
        <end position="175"/>
    </location>
</feature>
<dbReference type="InterPro" id="IPR036388">
    <property type="entry name" value="WH-like_DNA-bd_sf"/>
</dbReference>
<feature type="region of interest" description="Disordered" evidence="6">
    <location>
        <begin position="1"/>
        <end position="60"/>
    </location>
</feature>
<keyword evidence="2" id="KW-0805">Transcription regulation</keyword>
<dbReference type="Pfam" id="PF04542">
    <property type="entry name" value="Sigma70_r2"/>
    <property type="match status" value="1"/>
</dbReference>
<proteinExistence type="inferred from homology"/>
<dbReference type="Pfam" id="PF08281">
    <property type="entry name" value="Sigma70_r4_2"/>
    <property type="match status" value="1"/>
</dbReference>
<accession>A0A246JLZ5</accession>
<evidence type="ECO:0000259" key="8">
    <source>
        <dbReference type="Pfam" id="PF08281"/>
    </source>
</evidence>
<dbReference type="Gene3D" id="1.10.1740.10">
    <property type="match status" value="1"/>
</dbReference>
<evidence type="ECO:0000259" key="7">
    <source>
        <dbReference type="Pfam" id="PF04542"/>
    </source>
</evidence>
<feature type="compositionally biased region" description="Basic and acidic residues" evidence="6">
    <location>
        <begin position="188"/>
        <end position="205"/>
    </location>
</feature>
<dbReference type="PANTHER" id="PTHR43133">
    <property type="entry name" value="RNA POLYMERASE ECF-TYPE SIGMA FACTO"/>
    <property type="match status" value="1"/>
</dbReference>
<dbReference type="GO" id="GO:0003677">
    <property type="term" value="F:DNA binding"/>
    <property type="evidence" value="ECO:0007669"/>
    <property type="project" value="UniProtKB-KW"/>
</dbReference>
<keyword evidence="5" id="KW-0804">Transcription</keyword>
<gene>
    <name evidence="9" type="ORF">CDN99_03660</name>
</gene>
<feature type="domain" description="RNA polymerase sigma factor 70 region 4 type 2" evidence="8">
    <location>
        <begin position="220"/>
        <end position="270"/>
    </location>
</feature>
<dbReference type="InterPro" id="IPR007627">
    <property type="entry name" value="RNA_pol_sigma70_r2"/>
</dbReference>
<dbReference type="OrthoDB" id="9782108at2"/>
<keyword evidence="4" id="KW-0238">DNA-binding</keyword>
<dbReference type="RefSeq" id="WP_088382716.1">
    <property type="nucleotide sequence ID" value="NZ_NIOF01000001.1"/>
</dbReference>
<dbReference type="AlphaFoldDB" id="A0A246JLZ5"/>
<dbReference type="Proteomes" id="UP000197468">
    <property type="component" value="Unassembled WGS sequence"/>
</dbReference>
<evidence type="ECO:0000256" key="2">
    <source>
        <dbReference type="ARBA" id="ARBA00023015"/>
    </source>
</evidence>
<organism evidence="9 10">
    <name type="scientific">Roseateles aquatilis</name>
    <dbReference type="NCBI Taxonomy" id="431061"/>
    <lineage>
        <taxon>Bacteria</taxon>
        <taxon>Pseudomonadati</taxon>
        <taxon>Pseudomonadota</taxon>
        <taxon>Betaproteobacteria</taxon>
        <taxon>Burkholderiales</taxon>
        <taxon>Sphaerotilaceae</taxon>
        <taxon>Roseateles</taxon>
    </lineage>
</organism>
<name>A0A246JLZ5_9BURK</name>
<evidence type="ECO:0000313" key="9">
    <source>
        <dbReference type="EMBL" id="OWQ93570.1"/>
    </source>
</evidence>
<dbReference type="InterPro" id="IPR013324">
    <property type="entry name" value="RNA_pol_sigma_r3/r4-like"/>
</dbReference>
<evidence type="ECO:0000313" key="10">
    <source>
        <dbReference type="Proteomes" id="UP000197468"/>
    </source>
</evidence>
<dbReference type="Gene3D" id="1.10.10.10">
    <property type="entry name" value="Winged helix-like DNA-binding domain superfamily/Winged helix DNA-binding domain"/>
    <property type="match status" value="1"/>
</dbReference>
<dbReference type="GO" id="GO:0006352">
    <property type="term" value="P:DNA-templated transcription initiation"/>
    <property type="evidence" value="ECO:0007669"/>
    <property type="project" value="InterPro"/>
</dbReference>
<dbReference type="SUPFAM" id="SSF88659">
    <property type="entry name" value="Sigma3 and sigma4 domains of RNA polymerase sigma factors"/>
    <property type="match status" value="1"/>
</dbReference>
<dbReference type="NCBIfam" id="TIGR02937">
    <property type="entry name" value="sigma70-ECF"/>
    <property type="match status" value="1"/>
</dbReference>
<dbReference type="SUPFAM" id="SSF88946">
    <property type="entry name" value="Sigma2 domain of RNA polymerase sigma factors"/>
    <property type="match status" value="1"/>
</dbReference>